<comment type="caution">
    <text evidence="1">The sequence shown here is derived from an EMBL/GenBank/DDBJ whole genome shotgun (WGS) entry which is preliminary data.</text>
</comment>
<name>A0A0F9UEP6_9ZZZZ</name>
<accession>A0A0F9UEP6</accession>
<gene>
    <name evidence="1" type="ORF">LCGC14_0232600</name>
</gene>
<reference evidence="1" key="1">
    <citation type="journal article" date="2015" name="Nature">
        <title>Complex archaea that bridge the gap between prokaryotes and eukaryotes.</title>
        <authorList>
            <person name="Spang A."/>
            <person name="Saw J.H."/>
            <person name="Jorgensen S.L."/>
            <person name="Zaremba-Niedzwiedzka K."/>
            <person name="Martijn J."/>
            <person name="Lind A.E."/>
            <person name="van Eijk R."/>
            <person name="Schleper C."/>
            <person name="Guy L."/>
            <person name="Ettema T.J."/>
        </authorList>
    </citation>
    <scope>NUCLEOTIDE SEQUENCE</scope>
</reference>
<organism evidence="1">
    <name type="scientific">marine sediment metagenome</name>
    <dbReference type="NCBI Taxonomy" id="412755"/>
    <lineage>
        <taxon>unclassified sequences</taxon>
        <taxon>metagenomes</taxon>
        <taxon>ecological metagenomes</taxon>
    </lineage>
</organism>
<proteinExistence type="predicted"/>
<evidence type="ECO:0000313" key="1">
    <source>
        <dbReference type="EMBL" id="KKN90144.1"/>
    </source>
</evidence>
<protein>
    <submittedName>
        <fullName evidence="1">Uncharacterized protein</fullName>
    </submittedName>
</protein>
<dbReference type="EMBL" id="LAZR01000113">
    <property type="protein sequence ID" value="KKN90144.1"/>
    <property type="molecule type" value="Genomic_DNA"/>
</dbReference>
<sequence length="94" mass="11179">MNVVPFDILSSVQQSKWTKEETMAEKQYWAGCRTDDVLKGRYSWGKARTNYANGTFKSDHLRHEARLRKEGWLNIQWFESEELAHAFCENMDKF</sequence>
<dbReference type="AlphaFoldDB" id="A0A0F9UEP6"/>